<dbReference type="AlphaFoldDB" id="A0A1H4JIE3"/>
<dbReference type="RefSeq" id="WP_175539507.1">
    <property type="nucleotide sequence ID" value="NZ_FNRT01000002.1"/>
</dbReference>
<dbReference type="STRING" id="402596.SAMN04489844_0156"/>
<feature type="transmembrane region" description="Helical" evidence="1">
    <location>
        <begin position="12"/>
        <end position="35"/>
    </location>
</feature>
<reference evidence="3" key="1">
    <citation type="submission" date="2016-10" db="EMBL/GenBank/DDBJ databases">
        <authorList>
            <person name="Varghese N."/>
            <person name="Submissions S."/>
        </authorList>
    </citation>
    <scope>NUCLEOTIDE SEQUENCE [LARGE SCALE GENOMIC DNA]</scope>
    <source>
        <strain evidence="3">DSM 22017</strain>
    </source>
</reference>
<dbReference type="Proteomes" id="UP000198742">
    <property type="component" value="Unassembled WGS sequence"/>
</dbReference>
<name>A0A1H4JIE3_9ACTN</name>
<proteinExistence type="predicted"/>
<keyword evidence="3" id="KW-1185">Reference proteome</keyword>
<gene>
    <name evidence="2" type="ORF">SAMN04489844_0156</name>
</gene>
<keyword evidence="1" id="KW-1133">Transmembrane helix</keyword>
<sequence>MQLISASATITLLVVVGIAALAAIAMAAVAVPATLRETRRDRVSRRESIPTYYGRLHFAH</sequence>
<evidence type="ECO:0000256" key="1">
    <source>
        <dbReference type="SAM" id="Phobius"/>
    </source>
</evidence>
<keyword evidence="1" id="KW-0472">Membrane</keyword>
<protein>
    <submittedName>
        <fullName evidence="2">Uncharacterized protein</fullName>
    </submittedName>
</protein>
<organism evidence="2 3">
    <name type="scientific">Nocardioides exalbidus</name>
    <dbReference type="NCBI Taxonomy" id="402596"/>
    <lineage>
        <taxon>Bacteria</taxon>
        <taxon>Bacillati</taxon>
        <taxon>Actinomycetota</taxon>
        <taxon>Actinomycetes</taxon>
        <taxon>Propionibacteriales</taxon>
        <taxon>Nocardioidaceae</taxon>
        <taxon>Nocardioides</taxon>
    </lineage>
</organism>
<evidence type="ECO:0000313" key="3">
    <source>
        <dbReference type="Proteomes" id="UP000198742"/>
    </source>
</evidence>
<dbReference type="EMBL" id="FNRT01000002">
    <property type="protein sequence ID" value="SEB46043.1"/>
    <property type="molecule type" value="Genomic_DNA"/>
</dbReference>
<keyword evidence="1" id="KW-0812">Transmembrane</keyword>
<evidence type="ECO:0000313" key="2">
    <source>
        <dbReference type="EMBL" id="SEB46043.1"/>
    </source>
</evidence>
<accession>A0A1H4JIE3</accession>